<dbReference type="GO" id="GO:0070181">
    <property type="term" value="F:small ribosomal subunit rRNA binding"/>
    <property type="evidence" value="ECO:0007669"/>
    <property type="project" value="TreeGrafter"/>
</dbReference>
<proteinExistence type="inferred from homology"/>
<organism evidence="10 11">
    <name type="scientific">Candidatus Sulfotelmatobacter kueseliae</name>
    <dbReference type="NCBI Taxonomy" id="2042962"/>
    <lineage>
        <taxon>Bacteria</taxon>
        <taxon>Pseudomonadati</taxon>
        <taxon>Acidobacteriota</taxon>
        <taxon>Terriglobia</taxon>
        <taxon>Terriglobales</taxon>
        <taxon>Candidatus Korobacteraceae</taxon>
        <taxon>Candidatus Sulfotelmatobacter</taxon>
    </lineage>
</organism>
<reference evidence="11" key="1">
    <citation type="submission" date="2018-02" db="EMBL/GenBank/DDBJ databases">
        <authorList>
            <person name="Hausmann B."/>
        </authorList>
    </citation>
    <scope>NUCLEOTIDE SEQUENCE [LARGE SCALE GENOMIC DNA]</scope>
    <source>
        <strain evidence="11">Peat soil MAG SbA1</strain>
    </source>
</reference>
<dbReference type="SUPFAM" id="SSF46992">
    <property type="entry name" value="Ribosomal protein S20"/>
    <property type="match status" value="1"/>
</dbReference>
<accession>A0A2U3KWS7</accession>
<evidence type="ECO:0000256" key="5">
    <source>
        <dbReference type="ARBA" id="ARBA00022980"/>
    </source>
</evidence>
<dbReference type="GO" id="GO:0005829">
    <property type="term" value="C:cytosol"/>
    <property type="evidence" value="ECO:0007669"/>
    <property type="project" value="TreeGrafter"/>
</dbReference>
<keyword evidence="4 8" id="KW-0694">RNA-binding</keyword>
<dbReference type="PANTHER" id="PTHR33398:SF1">
    <property type="entry name" value="SMALL RIBOSOMAL SUBUNIT PROTEIN BS20C"/>
    <property type="match status" value="1"/>
</dbReference>
<protein>
    <recommendedName>
        <fullName evidence="7 8">Small ribosomal subunit protein bS20</fullName>
    </recommendedName>
</protein>
<dbReference type="AlphaFoldDB" id="A0A2U3KWS7"/>
<evidence type="ECO:0000256" key="1">
    <source>
        <dbReference type="ARBA" id="ARBA00003134"/>
    </source>
</evidence>
<dbReference type="PANTHER" id="PTHR33398">
    <property type="entry name" value="30S RIBOSOMAL PROTEIN S20"/>
    <property type="match status" value="1"/>
</dbReference>
<gene>
    <name evidence="8 10" type="primary">rpsT</name>
    <name evidence="10" type="ORF">SBA1_510020</name>
</gene>
<name>A0A2U3KWS7_9BACT</name>
<evidence type="ECO:0000256" key="2">
    <source>
        <dbReference type="ARBA" id="ARBA00007634"/>
    </source>
</evidence>
<sequence length="87" mass="10017">MANHFSALKRARQTERRTVRNRANTSRLRTQLRELRETIEKGDKAAAEQMYRETVSAVDKAIQKGTLHESTASRYKSRLAARVNAMK</sequence>
<dbReference type="Gene3D" id="1.20.58.110">
    <property type="entry name" value="Ribosomal protein S20"/>
    <property type="match status" value="1"/>
</dbReference>
<keyword evidence="5 8" id="KW-0689">Ribosomal protein</keyword>
<evidence type="ECO:0000256" key="9">
    <source>
        <dbReference type="SAM" id="MobiDB-lite"/>
    </source>
</evidence>
<evidence type="ECO:0000256" key="4">
    <source>
        <dbReference type="ARBA" id="ARBA00022884"/>
    </source>
</evidence>
<dbReference type="Pfam" id="PF01649">
    <property type="entry name" value="Ribosomal_S20p"/>
    <property type="match status" value="1"/>
</dbReference>
<dbReference type="NCBIfam" id="TIGR00029">
    <property type="entry name" value="S20"/>
    <property type="match status" value="1"/>
</dbReference>
<evidence type="ECO:0000313" key="10">
    <source>
        <dbReference type="EMBL" id="SPF44083.1"/>
    </source>
</evidence>
<keyword evidence="3 8" id="KW-0699">rRNA-binding</keyword>
<keyword evidence="6 8" id="KW-0687">Ribonucleoprotein</keyword>
<dbReference type="EMBL" id="OMOD01000146">
    <property type="protein sequence ID" value="SPF44083.1"/>
    <property type="molecule type" value="Genomic_DNA"/>
</dbReference>
<feature type="region of interest" description="Disordered" evidence="9">
    <location>
        <begin position="1"/>
        <end position="31"/>
    </location>
</feature>
<evidence type="ECO:0000256" key="7">
    <source>
        <dbReference type="ARBA" id="ARBA00035136"/>
    </source>
</evidence>
<dbReference type="Proteomes" id="UP000238701">
    <property type="component" value="Unassembled WGS sequence"/>
</dbReference>
<dbReference type="GO" id="GO:0015935">
    <property type="term" value="C:small ribosomal subunit"/>
    <property type="evidence" value="ECO:0007669"/>
    <property type="project" value="TreeGrafter"/>
</dbReference>
<dbReference type="InterPro" id="IPR002583">
    <property type="entry name" value="Ribosomal_bS20"/>
</dbReference>
<comment type="similarity">
    <text evidence="2 8">Belongs to the bacterial ribosomal protein bS20 family.</text>
</comment>
<evidence type="ECO:0000313" key="11">
    <source>
        <dbReference type="Proteomes" id="UP000238701"/>
    </source>
</evidence>
<dbReference type="HAMAP" id="MF_00500">
    <property type="entry name" value="Ribosomal_bS20"/>
    <property type="match status" value="1"/>
</dbReference>
<dbReference type="FunFam" id="1.20.58.110:FF:000001">
    <property type="entry name" value="30S ribosomal protein S20"/>
    <property type="match status" value="1"/>
</dbReference>
<comment type="function">
    <text evidence="1 8">Binds directly to 16S ribosomal RNA.</text>
</comment>
<evidence type="ECO:0000256" key="8">
    <source>
        <dbReference type="HAMAP-Rule" id="MF_00500"/>
    </source>
</evidence>
<dbReference type="GO" id="GO:0006412">
    <property type="term" value="P:translation"/>
    <property type="evidence" value="ECO:0007669"/>
    <property type="project" value="UniProtKB-UniRule"/>
</dbReference>
<dbReference type="GO" id="GO:0003735">
    <property type="term" value="F:structural constituent of ribosome"/>
    <property type="evidence" value="ECO:0007669"/>
    <property type="project" value="InterPro"/>
</dbReference>
<dbReference type="OrthoDB" id="9808392at2"/>
<evidence type="ECO:0000256" key="3">
    <source>
        <dbReference type="ARBA" id="ARBA00022730"/>
    </source>
</evidence>
<dbReference type="InterPro" id="IPR036510">
    <property type="entry name" value="Ribosomal_bS20_sf"/>
</dbReference>
<evidence type="ECO:0000256" key="6">
    <source>
        <dbReference type="ARBA" id="ARBA00023274"/>
    </source>
</evidence>